<evidence type="ECO:0000313" key="2">
    <source>
        <dbReference type="EMBL" id="KKM03728.1"/>
    </source>
</evidence>
<gene>
    <name evidence="2" type="ORF">LCGC14_1771490</name>
</gene>
<reference evidence="2" key="1">
    <citation type="journal article" date="2015" name="Nature">
        <title>Complex archaea that bridge the gap between prokaryotes and eukaryotes.</title>
        <authorList>
            <person name="Spang A."/>
            <person name="Saw J.H."/>
            <person name="Jorgensen S.L."/>
            <person name="Zaremba-Niedzwiedzka K."/>
            <person name="Martijn J."/>
            <person name="Lind A.E."/>
            <person name="van Eijk R."/>
            <person name="Schleper C."/>
            <person name="Guy L."/>
            <person name="Ettema T.J."/>
        </authorList>
    </citation>
    <scope>NUCLEOTIDE SEQUENCE</scope>
</reference>
<name>A0A0F9JXT1_9ZZZZ</name>
<feature type="compositionally biased region" description="Basic residues" evidence="1">
    <location>
        <begin position="83"/>
        <end position="93"/>
    </location>
</feature>
<organism evidence="2">
    <name type="scientific">marine sediment metagenome</name>
    <dbReference type="NCBI Taxonomy" id="412755"/>
    <lineage>
        <taxon>unclassified sequences</taxon>
        <taxon>metagenomes</taxon>
        <taxon>ecological metagenomes</taxon>
    </lineage>
</organism>
<feature type="region of interest" description="Disordered" evidence="1">
    <location>
        <begin position="79"/>
        <end position="115"/>
    </location>
</feature>
<feature type="non-terminal residue" evidence="2">
    <location>
        <position position="1"/>
    </location>
</feature>
<sequence>TGLGAGGGGVNLLPTPPQFLARERTIIIRAATELYPAIEDLLATIDKEPTAPMDYKIFTLENVMAEEVETQLKAMFKLDRRGGARRARRRPHRGSPACRPLGCARSPPRRRERGG</sequence>
<evidence type="ECO:0000256" key="1">
    <source>
        <dbReference type="SAM" id="MobiDB-lite"/>
    </source>
</evidence>
<protein>
    <submittedName>
        <fullName evidence="2">Uncharacterized protein</fullName>
    </submittedName>
</protein>
<dbReference type="AlphaFoldDB" id="A0A0F9JXT1"/>
<proteinExistence type="predicted"/>
<accession>A0A0F9JXT1</accession>
<dbReference type="EMBL" id="LAZR01016616">
    <property type="protein sequence ID" value="KKM03728.1"/>
    <property type="molecule type" value="Genomic_DNA"/>
</dbReference>
<comment type="caution">
    <text evidence="2">The sequence shown here is derived from an EMBL/GenBank/DDBJ whole genome shotgun (WGS) entry which is preliminary data.</text>
</comment>